<proteinExistence type="inferred from homology"/>
<comment type="cofactor">
    <cofactor evidence="7">
        <name>heme b</name>
        <dbReference type="ChEBI" id="CHEBI:60344"/>
    </cofactor>
    <text evidence="7">Binds 1 heme b (iron(II)-protoporphyrin IX) group per subunit.</text>
</comment>
<evidence type="ECO:0000256" key="1">
    <source>
        <dbReference type="ARBA" id="ARBA00004141"/>
    </source>
</evidence>
<keyword evidence="3 7" id="KW-0812">Transmembrane</keyword>
<feature type="transmembrane region" description="Helical" evidence="7">
    <location>
        <begin position="59"/>
        <end position="76"/>
    </location>
</feature>
<protein>
    <recommendedName>
        <fullName evidence="7">Protein-methionine-sulfoxide reductase heme-binding subunit MsrQ</fullName>
    </recommendedName>
    <alternativeName>
        <fullName evidence="7">Flavocytochrome MsrQ</fullName>
    </alternativeName>
</protein>
<dbReference type="RefSeq" id="WP_116557892.1">
    <property type="nucleotide sequence ID" value="NZ_QDKM01000003.1"/>
</dbReference>
<evidence type="ECO:0000313" key="10">
    <source>
        <dbReference type="Proteomes" id="UP000245911"/>
    </source>
</evidence>
<keyword evidence="2 7" id="KW-0813">Transport</keyword>
<dbReference type="GO" id="GO:0009055">
    <property type="term" value="F:electron transfer activity"/>
    <property type="evidence" value="ECO:0007669"/>
    <property type="project" value="UniProtKB-UniRule"/>
</dbReference>
<dbReference type="EMBL" id="QDKM01000003">
    <property type="protein sequence ID" value="PVH28897.1"/>
    <property type="molecule type" value="Genomic_DNA"/>
</dbReference>
<evidence type="ECO:0000256" key="4">
    <source>
        <dbReference type="ARBA" id="ARBA00022989"/>
    </source>
</evidence>
<keyword evidence="10" id="KW-1185">Reference proteome</keyword>
<comment type="subunit">
    <text evidence="7">Heterodimer of a catalytic subunit (MsrP) and a heme-binding subunit (MsrQ).</text>
</comment>
<comment type="subcellular location">
    <subcellularLocation>
        <location evidence="7">Cell membrane</location>
        <topology evidence="7">Multi-pass membrane protein</topology>
    </subcellularLocation>
    <subcellularLocation>
        <location evidence="1">Membrane</location>
        <topology evidence="1">Multi-pass membrane protein</topology>
    </subcellularLocation>
</comment>
<feature type="transmembrane region" description="Helical" evidence="7">
    <location>
        <begin position="21"/>
        <end position="39"/>
    </location>
</feature>
<evidence type="ECO:0000313" key="9">
    <source>
        <dbReference type="EMBL" id="PVH28897.1"/>
    </source>
</evidence>
<keyword evidence="4 7" id="KW-1133">Transmembrane helix</keyword>
<feature type="transmembrane region" description="Helical" evidence="7">
    <location>
        <begin position="160"/>
        <end position="177"/>
    </location>
</feature>
<evidence type="ECO:0000256" key="6">
    <source>
        <dbReference type="ARBA" id="ARBA00023136"/>
    </source>
</evidence>
<comment type="similarity">
    <text evidence="7">Belongs to the MsrQ family.</text>
</comment>
<reference evidence="9 10" key="1">
    <citation type="submission" date="2018-04" db="EMBL/GenBank/DDBJ databases">
        <title>Pararhodobacter oceanense sp. nov., isolated from marine intertidal sediment.</title>
        <authorList>
            <person name="Wang X.-L."/>
            <person name="Du Z.-J."/>
        </authorList>
    </citation>
    <scope>NUCLEOTIDE SEQUENCE [LARGE SCALE GENOMIC DNA]</scope>
    <source>
        <strain evidence="9 10">AM505</strain>
    </source>
</reference>
<dbReference type="GO" id="GO:0020037">
    <property type="term" value="F:heme binding"/>
    <property type="evidence" value="ECO:0007669"/>
    <property type="project" value="UniProtKB-UniRule"/>
</dbReference>
<dbReference type="InterPro" id="IPR022837">
    <property type="entry name" value="MsrQ-like"/>
</dbReference>
<keyword evidence="7" id="KW-0249">Electron transport</keyword>
<dbReference type="AlphaFoldDB" id="A0A2T8HTX8"/>
<dbReference type="GO" id="GO:0010181">
    <property type="term" value="F:FMN binding"/>
    <property type="evidence" value="ECO:0007669"/>
    <property type="project" value="UniProtKB-UniRule"/>
</dbReference>
<evidence type="ECO:0000256" key="2">
    <source>
        <dbReference type="ARBA" id="ARBA00022448"/>
    </source>
</evidence>
<keyword evidence="7" id="KW-0288">FMN</keyword>
<feature type="transmembrane region" description="Helical" evidence="7">
    <location>
        <begin position="183"/>
        <end position="200"/>
    </location>
</feature>
<dbReference type="PANTHER" id="PTHR36964:SF1">
    <property type="entry name" value="PROTEIN-METHIONINE-SULFOXIDE REDUCTASE HEME-BINDING SUBUNIT MSRQ"/>
    <property type="match status" value="1"/>
</dbReference>
<keyword evidence="7" id="KW-0285">Flavoprotein</keyword>
<comment type="cofactor">
    <cofactor evidence="7">
        <name>FMN</name>
        <dbReference type="ChEBI" id="CHEBI:58210"/>
    </cofactor>
    <text evidence="7">Binds 1 FMN per subunit.</text>
</comment>
<comment type="caution">
    <text evidence="9">The sequence shown here is derived from an EMBL/GenBank/DDBJ whole genome shotgun (WGS) entry which is preliminary data.</text>
</comment>
<dbReference type="InterPro" id="IPR013130">
    <property type="entry name" value="Fe3_Rdtase_TM_dom"/>
</dbReference>
<evidence type="ECO:0000256" key="5">
    <source>
        <dbReference type="ARBA" id="ARBA00023004"/>
    </source>
</evidence>
<accession>A0A2T8HTX8</accession>
<gene>
    <name evidence="7" type="primary">msrQ</name>
    <name evidence="9" type="ORF">DDE20_07600</name>
</gene>
<comment type="function">
    <text evidence="7">Part of the MsrPQ system that repairs oxidized periplasmic proteins containing methionine sulfoxide residues (Met-O), using respiratory chain electrons. Thus protects these proteins from oxidative-stress damage caused by reactive species of oxygen and chlorine generated by the host defense mechanisms. MsrPQ is essential for the maintenance of envelope integrity under bleach stress, rescuing a wide series of structurally unrelated periplasmic proteins from methionine oxidation. MsrQ provides electrons for reduction to the reductase catalytic subunit MsrP, using the quinone pool of the respiratory chain.</text>
</comment>
<dbReference type="Pfam" id="PF01794">
    <property type="entry name" value="Ferric_reduct"/>
    <property type="match status" value="1"/>
</dbReference>
<sequence>MPVSQQSLSRSINATLRRVPAWPIYIIGAAWAGWLFYLGLTGGLGPEPINALERRYGEVALQLLVAGLFVTPLRTWTGVNLVKFRRALGLTAFFYVLAHFLVWAVLDLRSLARIGEEIVKRPYITIGFAAFLLLIPLALTSNNISIKRLGAATWRKLHRLTYPAVLLGAIHYIWLVKGYPIEPFIYAAVIVGLLLVRLRWTRLRSATA</sequence>
<dbReference type="HAMAP" id="MF_01207">
    <property type="entry name" value="MsrQ"/>
    <property type="match status" value="1"/>
</dbReference>
<feature type="transmembrane region" description="Helical" evidence="7">
    <location>
        <begin position="88"/>
        <end position="106"/>
    </location>
</feature>
<evidence type="ECO:0000256" key="7">
    <source>
        <dbReference type="HAMAP-Rule" id="MF_01207"/>
    </source>
</evidence>
<dbReference type="NCBIfam" id="NF003833">
    <property type="entry name" value="PRK05419.1-5"/>
    <property type="match status" value="1"/>
</dbReference>
<organism evidence="9 10">
    <name type="scientific">Pararhodobacter oceanensis</name>
    <dbReference type="NCBI Taxonomy" id="2172121"/>
    <lineage>
        <taxon>Bacteria</taxon>
        <taxon>Pseudomonadati</taxon>
        <taxon>Pseudomonadota</taxon>
        <taxon>Alphaproteobacteria</taxon>
        <taxon>Rhodobacterales</taxon>
        <taxon>Paracoccaceae</taxon>
        <taxon>Pararhodobacter</taxon>
    </lineage>
</organism>
<dbReference type="Proteomes" id="UP000245911">
    <property type="component" value="Unassembled WGS sequence"/>
</dbReference>
<feature type="domain" description="Ferric oxidoreductase" evidence="8">
    <location>
        <begin position="60"/>
        <end position="168"/>
    </location>
</feature>
<keyword evidence="7" id="KW-0479">Metal-binding</keyword>
<dbReference type="GO" id="GO:0016679">
    <property type="term" value="F:oxidoreductase activity, acting on diphenols and related substances as donors"/>
    <property type="evidence" value="ECO:0007669"/>
    <property type="project" value="TreeGrafter"/>
</dbReference>
<evidence type="ECO:0000259" key="8">
    <source>
        <dbReference type="Pfam" id="PF01794"/>
    </source>
</evidence>
<dbReference type="GO" id="GO:0046872">
    <property type="term" value="F:metal ion binding"/>
    <property type="evidence" value="ECO:0007669"/>
    <property type="project" value="UniProtKB-KW"/>
</dbReference>
<keyword evidence="7" id="KW-1003">Cell membrane</keyword>
<feature type="transmembrane region" description="Helical" evidence="7">
    <location>
        <begin position="118"/>
        <end position="139"/>
    </location>
</feature>
<name>A0A2T8HTX8_9RHOB</name>
<evidence type="ECO:0000256" key="3">
    <source>
        <dbReference type="ARBA" id="ARBA00022692"/>
    </source>
</evidence>
<dbReference type="OrthoDB" id="9788328at2"/>
<keyword evidence="6 7" id="KW-0472">Membrane</keyword>
<dbReference type="PANTHER" id="PTHR36964">
    <property type="entry name" value="PROTEIN-METHIONINE-SULFOXIDE REDUCTASE HEME-BINDING SUBUNIT MSRQ"/>
    <property type="match status" value="1"/>
</dbReference>
<dbReference type="GO" id="GO:0030091">
    <property type="term" value="P:protein repair"/>
    <property type="evidence" value="ECO:0007669"/>
    <property type="project" value="UniProtKB-UniRule"/>
</dbReference>
<dbReference type="GO" id="GO:0005886">
    <property type="term" value="C:plasma membrane"/>
    <property type="evidence" value="ECO:0007669"/>
    <property type="project" value="UniProtKB-SubCell"/>
</dbReference>
<keyword evidence="7" id="KW-0349">Heme</keyword>
<keyword evidence="5 7" id="KW-0408">Iron</keyword>